<comment type="caution">
    <text evidence="2">The sequence shown here is derived from an EMBL/GenBank/DDBJ whole genome shotgun (WGS) entry which is preliminary data.</text>
</comment>
<gene>
    <name evidence="2" type="ORF">AHMF7616_04549</name>
</gene>
<dbReference type="Pfam" id="PF01797">
    <property type="entry name" value="Y1_Tnp"/>
    <property type="match status" value="1"/>
</dbReference>
<dbReference type="AlphaFoldDB" id="A0A369QUQ8"/>
<dbReference type="SMART" id="SM01321">
    <property type="entry name" value="Y1_Tnp"/>
    <property type="match status" value="1"/>
</dbReference>
<dbReference type="Proteomes" id="UP000253919">
    <property type="component" value="Unassembled WGS sequence"/>
</dbReference>
<proteinExistence type="predicted"/>
<organism evidence="2 3">
    <name type="scientific">Adhaeribacter pallidiroseus</name>
    <dbReference type="NCBI Taxonomy" id="2072847"/>
    <lineage>
        <taxon>Bacteria</taxon>
        <taxon>Pseudomonadati</taxon>
        <taxon>Bacteroidota</taxon>
        <taxon>Cytophagia</taxon>
        <taxon>Cytophagales</taxon>
        <taxon>Hymenobacteraceae</taxon>
        <taxon>Adhaeribacter</taxon>
    </lineage>
</organism>
<dbReference type="InterPro" id="IPR036515">
    <property type="entry name" value="Transposase_17_sf"/>
</dbReference>
<name>A0A369QUQ8_9BACT</name>
<dbReference type="SUPFAM" id="SSF143422">
    <property type="entry name" value="Transposase IS200-like"/>
    <property type="match status" value="1"/>
</dbReference>
<dbReference type="GO" id="GO:0006313">
    <property type="term" value="P:DNA transposition"/>
    <property type="evidence" value="ECO:0007669"/>
    <property type="project" value="InterPro"/>
</dbReference>
<sequence>MVFWLDVFVRLTYKNLFVESLNFCIKNKGLRVHAWCLMTSHVHLIIPAEEPSKANLSDILRDLKKFTATQVIREIETGVESRKDWLVDKFKFTASQNYRNTTYQFWQQNNHAEELISNKFIPQKLDYIHENPVKEGWVEEAMHYLYSSARDYSGLNGLVPINFLD</sequence>
<dbReference type="Gene3D" id="3.30.70.1290">
    <property type="entry name" value="Transposase IS200-like"/>
    <property type="match status" value="1"/>
</dbReference>
<dbReference type="InterPro" id="IPR002686">
    <property type="entry name" value="Transposase_17"/>
</dbReference>
<evidence type="ECO:0000313" key="2">
    <source>
        <dbReference type="EMBL" id="RDC65918.1"/>
    </source>
</evidence>
<dbReference type="GO" id="GO:0043565">
    <property type="term" value="F:sequence-specific DNA binding"/>
    <property type="evidence" value="ECO:0007669"/>
    <property type="project" value="TreeGrafter"/>
</dbReference>
<keyword evidence="3" id="KW-1185">Reference proteome</keyword>
<feature type="domain" description="Transposase IS200-like" evidence="1">
    <location>
        <begin position="3"/>
        <end position="131"/>
    </location>
</feature>
<dbReference type="EMBL" id="QASA01000001">
    <property type="protein sequence ID" value="RDC65918.1"/>
    <property type="molecule type" value="Genomic_DNA"/>
</dbReference>
<dbReference type="InterPro" id="IPR052715">
    <property type="entry name" value="RAYT_transposase"/>
</dbReference>
<dbReference type="PANTHER" id="PTHR36966">
    <property type="entry name" value="REP-ASSOCIATED TYROSINE TRANSPOSASE"/>
    <property type="match status" value="1"/>
</dbReference>
<reference evidence="2 3" key="1">
    <citation type="submission" date="2018-04" db="EMBL/GenBank/DDBJ databases">
        <title>Adhaeribacter sp. HMF7616 genome sequencing and assembly.</title>
        <authorList>
            <person name="Kang H."/>
            <person name="Kang J."/>
            <person name="Cha I."/>
            <person name="Kim H."/>
            <person name="Joh K."/>
        </authorList>
    </citation>
    <scope>NUCLEOTIDE SEQUENCE [LARGE SCALE GENOMIC DNA]</scope>
    <source>
        <strain evidence="2 3">HMF7616</strain>
    </source>
</reference>
<evidence type="ECO:0000259" key="1">
    <source>
        <dbReference type="SMART" id="SM01321"/>
    </source>
</evidence>
<protein>
    <recommendedName>
        <fullName evidence="1">Transposase IS200-like domain-containing protein</fullName>
    </recommendedName>
</protein>
<accession>A0A369QUQ8</accession>
<evidence type="ECO:0000313" key="3">
    <source>
        <dbReference type="Proteomes" id="UP000253919"/>
    </source>
</evidence>
<dbReference type="RefSeq" id="WP_233507701.1">
    <property type="nucleotide sequence ID" value="NZ_QASA01000001.1"/>
</dbReference>
<dbReference type="PANTHER" id="PTHR36966:SF1">
    <property type="entry name" value="REP-ASSOCIATED TYROSINE TRANSPOSASE"/>
    <property type="match status" value="1"/>
</dbReference>
<dbReference type="GO" id="GO:0004803">
    <property type="term" value="F:transposase activity"/>
    <property type="evidence" value="ECO:0007669"/>
    <property type="project" value="InterPro"/>
</dbReference>